<evidence type="ECO:0000256" key="1">
    <source>
        <dbReference type="SAM" id="Phobius"/>
    </source>
</evidence>
<dbReference type="AlphaFoldDB" id="A0ABC9D3Y1"/>
<accession>A0ABC9D3Y1</accession>
<dbReference type="EMBL" id="OZ075141">
    <property type="protein sequence ID" value="CAL5031037.1"/>
    <property type="molecule type" value="Genomic_DNA"/>
</dbReference>
<keyword evidence="3" id="KW-1185">Reference proteome</keyword>
<sequence>MEPDDLEANLSPSHAPAAMKPETIMACMVAVAVVIAGAFIVFYPQDTLLPTFSLSVDDVAGLDGGPPAPANATFALTLHGATRRRLLRTLGICNERGTVAVSYAGAVLAWGRVPQFCVPAQGREHVRMVALGGDVELSDELRGRLVSERLSRTAELDVDIMLDQHRYLSCRVKPDEDGPSPCKVFMLHWVTVS</sequence>
<dbReference type="Proteomes" id="UP001497457">
    <property type="component" value="Chromosome 31b"/>
</dbReference>
<evidence type="ECO:0000313" key="2">
    <source>
        <dbReference type="EMBL" id="CAL5031037.1"/>
    </source>
</evidence>
<proteinExistence type="predicted"/>
<keyword evidence="1" id="KW-0472">Membrane</keyword>
<dbReference type="PANTHER" id="PTHR33994:SF28">
    <property type="entry name" value="OS04G0515200 PROTEIN"/>
    <property type="match status" value="1"/>
</dbReference>
<dbReference type="PANTHER" id="PTHR33994">
    <property type="entry name" value="OS04G0515000 PROTEIN"/>
    <property type="match status" value="1"/>
</dbReference>
<keyword evidence="1" id="KW-1133">Transmembrane helix</keyword>
<reference evidence="2" key="1">
    <citation type="submission" date="2024-10" db="EMBL/GenBank/DDBJ databases">
        <authorList>
            <person name="Ryan C."/>
        </authorList>
    </citation>
    <scope>NUCLEOTIDE SEQUENCE [LARGE SCALE GENOMIC DNA]</scope>
</reference>
<organism evidence="2 3">
    <name type="scientific">Urochloa decumbens</name>
    <dbReference type="NCBI Taxonomy" id="240449"/>
    <lineage>
        <taxon>Eukaryota</taxon>
        <taxon>Viridiplantae</taxon>
        <taxon>Streptophyta</taxon>
        <taxon>Embryophyta</taxon>
        <taxon>Tracheophyta</taxon>
        <taxon>Spermatophyta</taxon>
        <taxon>Magnoliopsida</taxon>
        <taxon>Liliopsida</taxon>
        <taxon>Poales</taxon>
        <taxon>Poaceae</taxon>
        <taxon>PACMAD clade</taxon>
        <taxon>Panicoideae</taxon>
        <taxon>Panicodae</taxon>
        <taxon>Paniceae</taxon>
        <taxon>Melinidinae</taxon>
        <taxon>Urochloa</taxon>
    </lineage>
</organism>
<protein>
    <submittedName>
        <fullName evidence="2">Uncharacterized protein</fullName>
    </submittedName>
</protein>
<gene>
    <name evidence="2" type="ORF">URODEC1_LOCUS81401</name>
</gene>
<keyword evidence="1" id="KW-0812">Transmembrane</keyword>
<evidence type="ECO:0000313" key="3">
    <source>
        <dbReference type="Proteomes" id="UP001497457"/>
    </source>
</evidence>
<feature type="transmembrane region" description="Helical" evidence="1">
    <location>
        <begin position="23"/>
        <end position="43"/>
    </location>
</feature>
<name>A0ABC9D3Y1_9POAL</name>